<dbReference type="Pfam" id="PF14005">
    <property type="entry name" value="YpjP"/>
    <property type="match status" value="1"/>
</dbReference>
<evidence type="ECO:0008006" key="4">
    <source>
        <dbReference type="Google" id="ProtNLM"/>
    </source>
</evidence>
<evidence type="ECO:0000313" key="2">
    <source>
        <dbReference type="EMBL" id="OEH92829.1"/>
    </source>
</evidence>
<dbReference type="InterPro" id="IPR025616">
    <property type="entry name" value="YpjP"/>
</dbReference>
<feature type="region of interest" description="Disordered" evidence="1">
    <location>
        <begin position="66"/>
        <end position="86"/>
    </location>
</feature>
<dbReference type="EMBL" id="MJEH01000022">
    <property type="protein sequence ID" value="OEH92829.1"/>
    <property type="molecule type" value="Genomic_DNA"/>
</dbReference>
<evidence type="ECO:0000313" key="3">
    <source>
        <dbReference type="Proteomes" id="UP000095209"/>
    </source>
</evidence>
<evidence type="ECO:0000256" key="1">
    <source>
        <dbReference type="SAM" id="MobiDB-lite"/>
    </source>
</evidence>
<organism evidence="2 3">
    <name type="scientific">Bacillus solimangrovi</name>
    <dbReference type="NCBI Taxonomy" id="1305675"/>
    <lineage>
        <taxon>Bacteria</taxon>
        <taxon>Bacillati</taxon>
        <taxon>Bacillota</taxon>
        <taxon>Bacilli</taxon>
        <taxon>Bacillales</taxon>
        <taxon>Bacillaceae</taxon>
        <taxon>Bacillus</taxon>
    </lineage>
</organism>
<keyword evidence="3" id="KW-1185">Reference proteome</keyword>
<comment type="caution">
    <text evidence="2">The sequence shown here is derived from an EMBL/GenBank/DDBJ whole genome shotgun (WGS) entry which is preliminary data.</text>
</comment>
<proteinExistence type="predicted"/>
<dbReference type="STRING" id="1305675.BFG57_02205"/>
<accession>A0A1E5LFH5</accession>
<dbReference type="Proteomes" id="UP000095209">
    <property type="component" value="Unassembled WGS sequence"/>
</dbReference>
<gene>
    <name evidence="2" type="ORF">BFG57_02205</name>
</gene>
<protein>
    <recommendedName>
        <fullName evidence="4">YpjP-like protein</fullName>
    </recommendedName>
</protein>
<sequence length="235" mass="27782">MKKEERKLSLWLRKALVIFITVATFGLVTPPDYLIVDNTHAKDRDVIDETSEQIKTEESFIIEKSVAKEQEESKEESEEESKQHKQLTWKDVAATVSEEELKETFTEYAVEHAQQQAKTKFGKVIDEEIGTDFDENILPKIEEVIETYAKEWDEDVLRQLALSTRPAGGNGEKILHLYNTETNEDLIRFHVRRDNPPKEGYWFNFHYHDSRDQFLEHYELGKIYWDKNMPPKWMN</sequence>
<name>A0A1E5LFH5_9BACI</name>
<reference evidence="2 3" key="1">
    <citation type="submission" date="2016-08" db="EMBL/GenBank/DDBJ databases">
        <title>Genome of Bacillus solimangrovi GH2-4.</title>
        <authorList>
            <person name="Lim S."/>
            <person name="Kim B.-C."/>
        </authorList>
    </citation>
    <scope>NUCLEOTIDE SEQUENCE [LARGE SCALE GENOMIC DNA]</scope>
    <source>
        <strain evidence="2 3">GH2-4</strain>
    </source>
</reference>
<dbReference type="AlphaFoldDB" id="A0A1E5LFH5"/>